<dbReference type="SUPFAM" id="SSF55874">
    <property type="entry name" value="ATPase domain of HSP90 chaperone/DNA topoisomerase II/histidine kinase"/>
    <property type="match status" value="1"/>
</dbReference>
<dbReference type="GO" id="GO:0000155">
    <property type="term" value="F:phosphorelay sensor kinase activity"/>
    <property type="evidence" value="ECO:0007669"/>
    <property type="project" value="InterPro"/>
</dbReference>
<dbReference type="SUPFAM" id="SSF47384">
    <property type="entry name" value="Homodimeric domain of signal transducing histidine kinase"/>
    <property type="match status" value="1"/>
</dbReference>
<dbReference type="Gene3D" id="1.10.287.130">
    <property type="match status" value="1"/>
</dbReference>
<keyword evidence="5" id="KW-0547">Nucleotide-binding</keyword>
<dbReference type="InterPro" id="IPR005467">
    <property type="entry name" value="His_kinase_dom"/>
</dbReference>
<dbReference type="KEGG" id="lamb:KBB96_09405"/>
<dbReference type="PRINTS" id="PR00344">
    <property type="entry name" value="BCTRLSENSOR"/>
</dbReference>
<dbReference type="SMART" id="SM00387">
    <property type="entry name" value="HATPase_c"/>
    <property type="match status" value="1"/>
</dbReference>
<dbReference type="EC" id="2.7.13.3" evidence="2"/>
<dbReference type="Pfam" id="PF02518">
    <property type="entry name" value="HATPase_c"/>
    <property type="match status" value="1"/>
</dbReference>
<comment type="catalytic activity">
    <reaction evidence="1">
        <text>ATP + protein L-histidine = ADP + protein N-phospho-L-histidine.</text>
        <dbReference type="EC" id="2.7.13.3"/>
    </reaction>
</comment>
<dbReference type="CDD" id="cd00082">
    <property type="entry name" value="HisKA"/>
    <property type="match status" value="1"/>
</dbReference>
<dbReference type="Gene3D" id="3.30.565.10">
    <property type="entry name" value="Histidine kinase-like ATPase, C-terminal domain"/>
    <property type="match status" value="1"/>
</dbReference>
<keyword evidence="9" id="KW-1133">Transmembrane helix</keyword>
<keyword evidence="4" id="KW-0808">Transferase</keyword>
<sequence length="527" mass="56374">MRAPSPAKTLLLLWGIAAVVLAGGLLLARQERQVRTERDRTPLRAFATTAQGQLQRLEDLYQDHLVRLGREVVPDPQRAGRMADEITGILQISLLHPTTSGVQDTHIPVNASPDGPVPLPAFATAPGLTSGSLVLLDESRLFNRDSGWVDEPGKPLLFHVRRSSSEVAVIAVSRSLVADSITGWLRAWAEKSFAPVRVTGGPDQLRAEGRVLAGAGEAAAADPPDLLMPLRSRFGSYDLASWDLRRTLVRYHPAALAVTATLAIVIGVLGFIVFLAQRRAHAIAAARVSFVNRVSHELRTPLTNILLNIDLATELAEDDPQESTRRLDLVRLEARRLGRLIENVLTFSRAEDGRTEARITTTACVPADIVTAVIEQFLPGFQRGGLTIARTDENTAAPCLCDPDALAQILGNLLSNVEKYAPHGTVSIATTHAGGELSIRVTDEGPGIPREAAERIFHPFERIHSHIHEGATGTGLGLAIARDLATRLGGTLALLPTATGRGSCFELRVPAPPAPSPASASSIAPPA</sequence>
<dbReference type="Proteomes" id="UP000676169">
    <property type="component" value="Chromosome"/>
</dbReference>
<dbReference type="InterPro" id="IPR003661">
    <property type="entry name" value="HisK_dim/P_dom"/>
</dbReference>
<dbReference type="PANTHER" id="PTHR42878">
    <property type="entry name" value="TWO-COMPONENT HISTIDINE KINASE"/>
    <property type="match status" value="1"/>
</dbReference>
<evidence type="ECO:0000313" key="12">
    <source>
        <dbReference type="Proteomes" id="UP000676169"/>
    </source>
</evidence>
<evidence type="ECO:0000256" key="8">
    <source>
        <dbReference type="ARBA" id="ARBA00023012"/>
    </source>
</evidence>
<keyword evidence="9" id="KW-0472">Membrane</keyword>
<feature type="domain" description="Histidine kinase" evidence="10">
    <location>
        <begin position="293"/>
        <end position="513"/>
    </location>
</feature>
<dbReference type="InterPro" id="IPR036097">
    <property type="entry name" value="HisK_dim/P_sf"/>
</dbReference>
<dbReference type="RefSeq" id="WP_211634439.1">
    <property type="nucleotide sequence ID" value="NZ_CP073100.1"/>
</dbReference>
<dbReference type="GO" id="GO:0007234">
    <property type="term" value="P:osmosensory signaling via phosphorelay pathway"/>
    <property type="evidence" value="ECO:0007669"/>
    <property type="project" value="TreeGrafter"/>
</dbReference>
<evidence type="ECO:0000256" key="9">
    <source>
        <dbReference type="SAM" id="Phobius"/>
    </source>
</evidence>
<dbReference type="SMART" id="SM00388">
    <property type="entry name" value="HisKA"/>
    <property type="match status" value="1"/>
</dbReference>
<proteinExistence type="predicted"/>
<evidence type="ECO:0000256" key="3">
    <source>
        <dbReference type="ARBA" id="ARBA00022553"/>
    </source>
</evidence>
<evidence type="ECO:0000313" key="11">
    <source>
        <dbReference type="EMBL" id="QUE53095.1"/>
    </source>
</evidence>
<dbReference type="EMBL" id="CP073100">
    <property type="protein sequence ID" value="QUE53095.1"/>
    <property type="molecule type" value="Genomic_DNA"/>
</dbReference>
<dbReference type="GO" id="GO:0000156">
    <property type="term" value="F:phosphorelay response regulator activity"/>
    <property type="evidence" value="ECO:0007669"/>
    <property type="project" value="TreeGrafter"/>
</dbReference>
<dbReference type="InterPro" id="IPR036890">
    <property type="entry name" value="HATPase_C_sf"/>
</dbReference>
<keyword evidence="3" id="KW-0597">Phosphoprotein</keyword>
<keyword evidence="9" id="KW-0812">Transmembrane</keyword>
<evidence type="ECO:0000256" key="1">
    <source>
        <dbReference type="ARBA" id="ARBA00000085"/>
    </source>
</evidence>
<keyword evidence="7" id="KW-0067">ATP-binding</keyword>
<keyword evidence="6 11" id="KW-0418">Kinase</keyword>
<dbReference type="PANTHER" id="PTHR42878:SF7">
    <property type="entry name" value="SENSOR HISTIDINE KINASE GLRK"/>
    <property type="match status" value="1"/>
</dbReference>
<evidence type="ECO:0000256" key="7">
    <source>
        <dbReference type="ARBA" id="ARBA00022840"/>
    </source>
</evidence>
<reference evidence="11" key="1">
    <citation type="submission" date="2021-04" db="EMBL/GenBank/DDBJ databases">
        <title>Luteolibacter sp. 32A isolated from the skin of an Anderson's salamander (Ambystoma andersonii).</title>
        <authorList>
            <person name="Spergser J."/>
            <person name="Busse H.-J."/>
        </authorList>
    </citation>
    <scope>NUCLEOTIDE SEQUENCE</scope>
    <source>
        <strain evidence="11">32A</strain>
    </source>
</reference>
<evidence type="ECO:0000256" key="2">
    <source>
        <dbReference type="ARBA" id="ARBA00012438"/>
    </source>
</evidence>
<evidence type="ECO:0000259" key="10">
    <source>
        <dbReference type="PROSITE" id="PS50109"/>
    </source>
</evidence>
<keyword evidence="12" id="KW-1185">Reference proteome</keyword>
<accession>A0A975PGZ9</accession>
<feature type="transmembrane region" description="Helical" evidence="9">
    <location>
        <begin position="254"/>
        <end position="276"/>
    </location>
</feature>
<dbReference type="InterPro" id="IPR003594">
    <property type="entry name" value="HATPase_dom"/>
</dbReference>
<evidence type="ECO:0000256" key="6">
    <source>
        <dbReference type="ARBA" id="ARBA00022777"/>
    </source>
</evidence>
<name>A0A975PGZ9_9BACT</name>
<dbReference type="AlphaFoldDB" id="A0A975PGZ9"/>
<evidence type="ECO:0000256" key="4">
    <source>
        <dbReference type="ARBA" id="ARBA00022679"/>
    </source>
</evidence>
<dbReference type="GO" id="GO:0030295">
    <property type="term" value="F:protein kinase activator activity"/>
    <property type="evidence" value="ECO:0007669"/>
    <property type="project" value="TreeGrafter"/>
</dbReference>
<gene>
    <name evidence="11" type="ORF">KBB96_09405</name>
</gene>
<protein>
    <recommendedName>
        <fullName evidence="2">histidine kinase</fullName>
        <ecNumber evidence="2">2.7.13.3</ecNumber>
    </recommendedName>
</protein>
<dbReference type="PROSITE" id="PS50109">
    <property type="entry name" value="HIS_KIN"/>
    <property type="match status" value="1"/>
</dbReference>
<dbReference type="Pfam" id="PF00512">
    <property type="entry name" value="HisKA"/>
    <property type="match status" value="1"/>
</dbReference>
<organism evidence="11 12">
    <name type="scientific">Luteolibacter ambystomatis</name>
    <dbReference type="NCBI Taxonomy" id="2824561"/>
    <lineage>
        <taxon>Bacteria</taxon>
        <taxon>Pseudomonadati</taxon>
        <taxon>Verrucomicrobiota</taxon>
        <taxon>Verrucomicrobiia</taxon>
        <taxon>Verrucomicrobiales</taxon>
        <taxon>Verrucomicrobiaceae</taxon>
        <taxon>Luteolibacter</taxon>
    </lineage>
</organism>
<dbReference type="InterPro" id="IPR004358">
    <property type="entry name" value="Sig_transdc_His_kin-like_C"/>
</dbReference>
<dbReference type="GO" id="GO:0005524">
    <property type="term" value="F:ATP binding"/>
    <property type="evidence" value="ECO:0007669"/>
    <property type="project" value="UniProtKB-KW"/>
</dbReference>
<keyword evidence="8" id="KW-0902">Two-component regulatory system</keyword>
<evidence type="ECO:0000256" key="5">
    <source>
        <dbReference type="ARBA" id="ARBA00022741"/>
    </source>
</evidence>
<dbReference type="InterPro" id="IPR050351">
    <property type="entry name" value="BphY/WalK/GraS-like"/>
</dbReference>